<evidence type="ECO:0000256" key="1">
    <source>
        <dbReference type="SAM" id="Phobius"/>
    </source>
</evidence>
<keyword evidence="3" id="KW-1185">Reference proteome</keyword>
<comment type="caution">
    <text evidence="2">The sequence shown here is derived from an EMBL/GenBank/DDBJ whole genome shotgun (WGS) entry which is preliminary data.</text>
</comment>
<name>A0A392M2Y5_9FABA</name>
<accession>A0A392M2Y5</accession>
<proteinExistence type="predicted"/>
<evidence type="ECO:0000313" key="2">
    <source>
        <dbReference type="EMBL" id="MCH81707.1"/>
    </source>
</evidence>
<dbReference type="EMBL" id="LXQA010002664">
    <property type="protein sequence ID" value="MCH81707.1"/>
    <property type="molecule type" value="Genomic_DNA"/>
</dbReference>
<dbReference type="Proteomes" id="UP000265520">
    <property type="component" value="Unassembled WGS sequence"/>
</dbReference>
<keyword evidence="1" id="KW-0472">Membrane</keyword>
<evidence type="ECO:0000313" key="3">
    <source>
        <dbReference type="Proteomes" id="UP000265520"/>
    </source>
</evidence>
<protein>
    <submittedName>
        <fullName evidence="2">FAR1-related protein</fullName>
    </submittedName>
</protein>
<gene>
    <name evidence="2" type="ORF">A2U01_0002499</name>
</gene>
<keyword evidence="1" id="KW-1133">Transmembrane helix</keyword>
<feature type="transmembrane region" description="Helical" evidence="1">
    <location>
        <begin position="20"/>
        <end position="39"/>
    </location>
</feature>
<organism evidence="2 3">
    <name type="scientific">Trifolium medium</name>
    <dbReference type="NCBI Taxonomy" id="97028"/>
    <lineage>
        <taxon>Eukaryota</taxon>
        <taxon>Viridiplantae</taxon>
        <taxon>Streptophyta</taxon>
        <taxon>Embryophyta</taxon>
        <taxon>Tracheophyta</taxon>
        <taxon>Spermatophyta</taxon>
        <taxon>Magnoliopsida</taxon>
        <taxon>eudicotyledons</taxon>
        <taxon>Gunneridae</taxon>
        <taxon>Pentapetalae</taxon>
        <taxon>rosids</taxon>
        <taxon>fabids</taxon>
        <taxon>Fabales</taxon>
        <taxon>Fabaceae</taxon>
        <taxon>Papilionoideae</taxon>
        <taxon>50 kb inversion clade</taxon>
        <taxon>NPAAA clade</taxon>
        <taxon>Hologalegina</taxon>
        <taxon>IRL clade</taxon>
        <taxon>Trifolieae</taxon>
        <taxon>Trifolium</taxon>
    </lineage>
</organism>
<reference evidence="2 3" key="1">
    <citation type="journal article" date="2018" name="Front. Plant Sci.">
        <title>Red Clover (Trifolium pratense) and Zigzag Clover (T. medium) - A Picture of Genomic Similarities and Differences.</title>
        <authorList>
            <person name="Dluhosova J."/>
            <person name="Istvanek J."/>
            <person name="Nedelnik J."/>
            <person name="Repkova J."/>
        </authorList>
    </citation>
    <scope>NUCLEOTIDE SEQUENCE [LARGE SCALE GENOMIC DNA]</scope>
    <source>
        <strain evidence="3">cv. 10/8</strain>
        <tissue evidence="2">Leaf</tissue>
    </source>
</reference>
<keyword evidence="1" id="KW-0812">Transmembrane</keyword>
<sequence length="145" mass="16283">MASTHITTDWFPIPKPPVTFFGPIQISLKLFNIFLIVLVMDSTYKTNKYGLLLLEFVGVTSTMLKYSIAFSYDIRKGRQLCLSFTEAKCKVKEDAQGKGNEKQKNIMEINVIDVVGDGHCGFCVVSGLLGKSVEDLHIIRLKITY</sequence>
<dbReference type="AlphaFoldDB" id="A0A392M2Y5"/>